<proteinExistence type="predicted"/>
<evidence type="ECO:0000256" key="1">
    <source>
        <dbReference type="SAM" id="MobiDB-lite"/>
    </source>
</evidence>
<dbReference type="EMBL" id="KN834766">
    <property type="protein sequence ID" value="KIK62794.1"/>
    <property type="molecule type" value="Genomic_DNA"/>
</dbReference>
<organism evidence="2 3">
    <name type="scientific">Collybiopsis luxurians FD-317 M1</name>
    <dbReference type="NCBI Taxonomy" id="944289"/>
    <lineage>
        <taxon>Eukaryota</taxon>
        <taxon>Fungi</taxon>
        <taxon>Dikarya</taxon>
        <taxon>Basidiomycota</taxon>
        <taxon>Agaricomycotina</taxon>
        <taxon>Agaricomycetes</taxon>
        <taxon>Agaricomycetidae</taxon>
        <taxon>Agaricales</taxon>
        <taxon>Marasmiineae</taxon>
        <taxon>Omphalotaceae</taxon>
        <taxon>Collybiopsis</taxon>
        <taxon>Collybiopsis luxurians</taxon>
    </lineage>
</organism>
<evidence type="ECO:0000313" key="2">
    <source>
        <dbReference type="EMBL" id="KIK62794.1"/>
    </source>
</evidence>
<accession>A0A0D0CJ60</accession>
<evidence type="ECO:0000313" key="3">
    <source>
        <dbReference type="Proteomes" id="UP000053593"/>
    </source>
</evidence>
<keyword evidence="3" id="KW-1185">Reference proteome</keyword>
<protein>
    <submittedName>
        <fullName evidence="2">Uncharacterized protein</fullName>
    </submittedName>
</protein>
<dbReference type="Proteomes" id="UP000053593">
    <property type="component" value="Unassembled WGS sequence"/>
</dbReference>
<reference evidence="2 3" key="1">
    <citation type="submission" date="2014-04" db="EMBL/GenBank/DDBJ databases">
        <title>Evolutionary Origins and Diversification of the Mycorrhizal Mutualists.</title>
        <authorList>
            <consortium name="DOE Joint Genome Institute"/>
            <consortium name="Mycorrhizal Genomics Consortium"/>
            <person name="Kohler A."/>
            <person name="Kuo A."/>
            <person name="Nagy L.G."/>
            <person name="Floudas D."/>
            <person name="Copeland A."/>
            <person name="Barry K.W."/>
            <person name="Cichocki N."/>
            <person name="Veneault-Fourrey C."/>
            <person name="LaButti K."/>
            <person name="Lindquist E.A."/>
            <person name="Lipzen A."/>
            <person name="Lundell T."/>
            <person name="Morin E."/>
            <person name="Murat C."/>
            <person name="Riley R."/>
            <person name="Ohm R."/>
            <person name="Sun H."/>
            <person name="Tunlid A."/>
            <person name="Henrissat B."/>
            <person name="Grigoriev I.V."/>
            <person name="Hibbett D.S."/>
            <person name="Martin F."/>
        </authorList>
    </citation>
    <scope>NUCLEOTIDE SEQUENCE [LARGE SCALE GENOMIC DNA]</scope>
    <source>
        <strain evidence="2 3">FD-317 M1</strain>
    </source>
</reference>
<name>A0A0D0CJ60_9AGAR</name>
<sequence>MTSNRDLLNPIRSVNWRGAFPDMDKASMPQGDCAFFFDDGESETGSEYSQGRRSSTSSNASNVRRGSSDSTFAVSRRGSEVSTSGSLGRRPSASSNSADTFASSRRGSAFSTSGASEYSFGRRDSTSSTSTVRPYDLFDPAYNLGRRDSNQSTSSYGRRGSTPGLMDPRDPRDLYNAVLQSPRTEPYHHPRVPPYPQGRQSRTPEPRRHSGTLSSGRSRIESPTPGRSCFPPIEEEDPVTPPKRGPVPIDPKWYLNPNAPDSRQYWGGKRPSGMAPGPLDPPAPTPRRSTRIAEHHENSGTRPQYKY</sequence>
<feature type="compositionally biased region" description="Polar residues" evidence="1">
    <location>
        <begin position="80"/>
        <end position="116"/>
    </location>
</feature>
<gene>
    <name evidence="2" type="ORF">GYMLUDRAFT_990251</name>
</gene>
<feature type="region of interest" description="Disordered" evidence="1">
    <location>
        <begin position="31"/>
        <end position="307"/>
    </location>
</feature>
<feature type="compositionally biased region" description="Polar residues" evidence="1">
    <location>
        <begin position="45"/>
        <end position="73"/>
    </location>
</feature>
<feature type="compositionally biased region" description="Pro residues" evidence="1">
    <location>
        <begin position="239"/>
        <end position="249"/>
    </location>
</feature>
<dbReference type="AlphaFoldDB" id="A0A0D0CJ60"/>
<dbReference type="HOGENOM" id="CLU_906299_0_0_1"/>